<evidence type="ECO:0000313" key="4">
    <source>
        <dbReference type="Proteomes" id="UP001159042"/>
    </source>
</evidence>
<proteinExistence type="inferred from homology"/>
<dbReference type="InterPro" id="IPR029274">
    <property type="entry name" value="DUF4615"/>
</dbReference>
<evidence type="ECO:0000256" key="2">
    <source>
        <dbReference type="SAM" id="MobiDB-lite"/>
    </source>
</evidence>
<evidence type="ECO:0000256" key="1">
    <source>
        <dbReference type="ARBA" id="ARBA00005707"/>
    </source>
</evidence>
<reference evidence="3 4" key="1">
    <citation type="journal article" date="2023" name="Insect Mol. Biol.">
        <title>Genome sequencing provides insights into the evolution of gene families encoding plant cell wall-degrading enzymes in longhorned beetles.</title>
        <authorList>
            <person name="Shin N.R."/>
            <person name="Okamura Y."/>
            <person name="Kirsch R."/>
            <person name="Pauchet Y."/>
        </authorList>
    </citation>
    <scope>NUCLEOTIDE SEQUENCE [LARGE SCALE GENOMIC DNA]</scope>
    <source>
        <strain evidence="3">EAD_L_NR</strain>
    </source>
</reference>
<organism evidence="3 4">
    <name type="scientific">Exocentrus adspersus</name>
    <dbReference type="NCBI Taxonomy" id="1586481"/>
    <lineage>
        <taxon>Eukaryota</taxon>
        <taxon>Metazoa</taxon>
        <taxon>Ecdysozoa</taxon>
        <taxon>Arthropoda</taxon>
        <taxon>Hexapoda</taxon>
        <taxon>Insecta</taxon>
        <taxon>Pterygota</taxon>
        <taxon>Neoptera</taxon>
        <taxon>Endopterygota</taxon>
        <taxon>Coleoptera</taxon>
        <taxon>Polyphaga</taxon>
        <taxon>Cucujiformia</taxon>
        <taxon>Chrysomeloidea</taxon>
        <taxon>Cerambycidae</taxon>
        <taxon>Lamiinae</taxon>
        <taxon>Acanthocinini</taxon>
        <taxon>Exocentrus</taxon>
    </lineage>
</organism>
<evidence type="ECO:0000313" key="3">
    <source>
        <dbReference type="EMBL" id="KAJ8910845.1"/>
    </source>
</evidence>
<protein>
    <submittedName>
        <fullName evidence="3">Uncharacterized protein</fullName>
    </submittedName>
</protein>
<accession>A0AAV8V9E8</accession>
<dbReference type="EMBL" id="JANEYG010000239">
    <property type="protein sequence ID" value="KAJ8910845.1"/>
    <property type="molecule type" value="Genomic_DNA"/>
</dbReference>
<dbReference type="AlphaFoldDB" id="A0AAV8V9E8"/>
<keyword evidence="4" id="KW-1185">Reference proteome</keyword>
<dbReference type="PANTHER" id="PTHR13602:SF2">
    <property type="entry name" value="UPF0488 PROTEIN C8ORF33"/>
    <property type="match status" value="1"/>
</dbReference>
<gene>
    <name evidence="3" type="ORF">NQ315_015580</name>
</gene>
<sequence>MPQKGKQNKQPEEASAKLKQSNAPSLTPEFEQQFESELCWCIQQLQIALKSGKLNNKQGAITMRVKPTLPNKKSVFIKKSNILFASGNSFESSDGRDEELGNSLQDIKIDSGNKASSCDVKKVLKFQPSDNNFRFNFEVSEEL</sequence>
<dbReference type="PANTHER" id="PTHR13602">
    <property type="entry name" value="UPF0488 PROTEIN C8ORF33"/>
    <property type="match status" value="1"/>
</dbReference>
<feature type="region of interest" description="Disordered" evidence="2">
    <location>
        <begin position="1"/>
        <end position="29"/>
    </location>
</feature>
<comment type="similarity">
    <text evidence="1">Belongs to the UPF0488 family.</text>
</comment>
<comment type="caution">
    <text evidence="3">The sequence shown here is derived from an EMBL/GenBank/DDBJ whole genome shotgun (WGS) entry which is preliminary data.</text>
</comment>
<name>A0AAV8V9E8_9CUCU</name>
<dbReference type="Proteomes" id="UP001159042">
    <property type="component" value="Unassembled WGS sequence"/>
</dbReference>
<dbReference type="Pfam" id="PF15393">
    <property type="entry name" value="DUF4615"/>
    <property type="match status" value="1"/>
</dbReference>